<name>A0A1I3RB18_9RHOB</name>
<dbReference type="SUPFAM" id="SSF46785">
    <property type="entry name" value="Winged helix' DNA-binding domain"/>
    <property type="match status" value="1"/>
</dbReference>
<dbReference type="Gene3D" id="1.10.10.10">
    <property type="entry name" value="Winged helix-like DNA-binding domain superfamily/Winged helix DNA-binding domain"/>
    <property type="match status" value="1"/>
</dbReference>
<dbReference type="GO" id="GO:0003677">
    <property type="term" value="F:DNA binding"/>
    <property type="evidence" value="ECO:0007669"/>
    <property type="project" value="UniProtKB-KW"/>
</dbReference>
<protein>
    <submittedName>
        <fullName evidence="6">Transcriptional regulator, IclR family</fullName>
    </submittedName>
</protein>
<dbReference type="InterPro" id="IPR036388">
    <property type="entry name" value="WH-like_DNA-bd_sf"/>
</dbReference>
<evidence type="ECO:0000259" key="4">
    <source>
        <dbReference type="PROSITE" id="PS51077"/>
    </source>
</evidence>
<dbReference type="OrthoDB" id="6057486at2"/>
<dbReference type="SMART" id="SM00346">
    <property type="entry name" value="HTH_ICLR"/>
    <property type="match status" value="1"/>
</dbReference>
<dbReference type="InterPro" id="IPR005471">
    <property type="entry name" value="Tscrpt_reg_IclR_N"/>
</dbReference>
<feature type="domain" description="HTH iclR-type" evidence="4">
    <location>
        <begin position="14"/>
        <end position="76"/>
    </location>
</feature>
<evidence type="ECO:0000256" key="2">
    <source>
        <dbReference type="ARBA" id="ARBA00023125"/>
    </source>
</evidence>
<dbReference type="InterPro" id="IPR029016">
    <property type="entry name" value="GAF-like_dom_sf"/>
</dbReference>
<dbReference type="GO" id="GO:0003700">
    <property type="term" value="F:DNA-binding transcription factor activity"/>
    <property type="evidence" value="ECO:0007669"/>
    <property type="project" value="TreeGrafter"/>
</dbReference>
<dbReference type="RefSeq" id="WP_090060653.1">
    <property type="nucleotide sequence ID" value="NZ_FORH01000003.1"/>
</dbReference>
<organism evidence="6 7">
    <name type="scientific">Celeribacter neptunius</name>
    <dbReference type="NCBI Taxonomy" id="588602"/>
    <lineage>
        <taxon>Bacteria</taxon>
        <taxon>Pseudomonadati</taxon>
        <taxon>Pseudomonadota</taxon>
        <taxon>Alphaproteobacteria</taxon>
        <taxon>Rhodobacterales</taxon>
        <taxon>Roseobacteraceae</taxon>
        <taxon>Celeribacter</taxon>
    </lineage>
</organism>
<dbReference type="InterPro" id="IPR036390">
    <property type="entry name" value="WH_DNA-bd_sf"/>
</dbReference>
<dbReference type="EMBL" id="FORH01000003">
    <property type="protein sequence ID" value="SFJ42561.1"/>
    <property type="molecule type" value="Genomic_DNA"/>
</dbReference>
<reference evidence="7" key="1">
    <citation type="submission" date="2016-10" db="EMBL/GenBank/DDBJ databases">
        <authorList>
            <person name="Varghese N."/>
            <person name="Submissions S."/>
        </authorList>
    </citation>
    <scope>NUCLEOTIDE SEQUENCE [LARGE SCALE GENOMIC DNA]</scope>
    <source>
        <strain evidence="7">DSM 26471</strain>
    </source>
</reference>
<dbReference type="PROSITE" id="PS51078">
    <property type="entry name" value="ICLR_ED"/>
    <property type="match status" value="1"/>
</dbReference>
<dbReference type="InterPro" id="IPR050707">
    <property type="entry name" value="HTH_MetabolicPath_Reg"/>
</dbReference>
<dbReference type="PROSITE" id="PS51077">
    <property type="entry name" value="HTH_ICLR"/>
    <property type="match status" value="1"/>
</dbReference>
<evidence type="ECO:0000259" key="5">
    <source>
        <dbReference type="PROSITE" id="PS51078"/>
    </source>
</evidence>
<dbReference type="InterPro" id="IPR014757">
    <property type="entry name" value="Tscrpt_reg_IclR_C"/>
</dbReference>
<dbReference type="Pfam" id="PF09339">
    <property type="entry name" value="HTH_IclR"/>
    <property type="match status" value="1"/>
</dbReference>
<evidence type="ECO:0000313" key="6">
    <source>
        <dbReference type="EMBL" id="SFJ42561.1"/>
    </source>
</evidence>
<dbReference type="PANTHER" id="PTHR30136:SF24">
    <property type="entry name" value="HTH-TYPE TRANSCRIPTIONAL REPRESSOR ALLR"/>
    <property type="match status" value="1"/>
</dbReference>
<gene>
    <name evidence="6" type="ORF">SAMN04487991_2121</name>
</gene>
<sequence length="261" mass="28796">MVKKDDTQTTKRQVPAVTRALAIMRFLARSSDPVGVNPIARELGLVPSTCLHILRVLQDEGMVEFDSQTKRYSIGIGILPLARSALQKNTFSVLIQPRLSELSSRFGVTAIATQLAEPGQMVVVALSQSSLPFRLQVDLGSRFPLLISATGRLFAAFNDLDETKLKTEFSKLVWDHPPSFEDWFDEVEEARTRGYAVDTGTYISGVTVVAVPIFNERKEMIRSLVAIGISERLDEGEIPKLAAALMAVRDEIETMQITTGS</sequence>
<evidence type="ECO:0000313" key="7">
    <source>
        <dbReference type="Proteomes" id="UP000199630"/>
    </source>
</evidence>
<keyword evidence="2" id="KW-0238">DNA-binding</keyword>
<evidence type="ECO:0000256" key="3">
    <source>
        <dbReference type="ARBA" id="ARBA00023163"/>
    </source>
</evidence>
<keyword evidence="3" id="KW-0804">Transcription</keyword>
<keyword evidence="1" id="KW-0805">Transcription regulation</keyword>
<feature type="domain" description="IclR-ED" evidence="5">
    <location>
        <begin position="77"/>
        <end position="261"/>
    </location>
</feature>
<dbReference type="AlphaFoldDB" id="A0A1I3RB18"/>
<evidence type="ECO:0000256" key="1">
    <source>
        <dbReference type="ARBA" id="ARBA00023015"/>
    </source>
</evidence>
<dbReference type="CDD" id="cd00090">
    <property type="entry name" value="HTH_ARSR"/>
    <property type="match status" value="1"/>
</dbReference>
<dbReference type="GO" id="GO:0045892">
    <property type="term" value="P:negative regulation of DNA-templated transcription"/>
    <property type="evidence" value="ECO:0007669"/>
    <property type="project" value="TreeGrafter"/>
</dbReference>
<dbReference type="PANTHER" id="PTHR30136">
    <property type="entry name" value="HELIX-TURN-HELIX TRANSCRIPTIONAL REGULATOR, ICLR FAMILY"/>
    <property type="match status" value="1"/>
</dbReference>
<proteinExistence type="predicted"/>
<dbReference type="Pfam" id="PF01614">
    <property type="entry name" value="IclR_C"/>
    <property type="match status" value="1"/>
</dbReference>
<dbReference type="SUPFAM" id="SSF55781">
    <property type="entry name" value="GAF domain-like"/>
    <property type="match status" value="1"/>
</dbReference>
<dbReference type="Proteomes" id="UP000199630">
    <property type="component" value="Unassembled WGS sequence"/>
</dbReference>
<dbReference type="InterPro" id="IPR011991">
    <property type="entry name" value="ArsR-like_HTH"/>
</dbReference>
<keyword evidence="7" id="KW-1185">Reference proteome</keyword>
<dbReference type="Gene3D" id="3.30.450.40">
    <property type="match status" value="1"/>
</dbReference>
<dbReference type="STRING" id="588602.SAMN04487991_2121"/>
<accession>A0A1I3RB18</accession>